<dbReference type="EMBL" id="JBHUHZ010000002">
    <property type="protein sequence ID" value="MFD2163100.1"/>
    <property type="molecule type" value="Genomic_DNA"/>
</dbReference>
<keyword evidence="2" id="KW-1185">Reference proteome</keyword>
<dbReference type="RefSeq" id="WP_255901424.1">
    <property type="nucleotide sequence ID" value="NZ_JAFMZO010000002.1"/>
</dbReference>
<accession>A0ABW4ZME1</accession>
<evidence type="ECO:0000313" key="2">
    <source>
        <dbReference type="Proteomes" id="UP001597387"/>
    </source>
</evidence>
<proteinExistence type="predicted"/>
<organism evidence="1 2">
    <name type="scientific">Paradesertivirga mongoliensis</name>
    <dbReference type="NCBI Taxonomy" id="2100740"/>
    <lineage>
        <taxon>Bacteria</taxon>
        <taxon>Pseudomonadati</taxon>
        <taxon>Bacteroidota</taxon>
        <taxon>Sphingobacteriia</taxon>
        <taxon>Sphingobacteriales</taxon>
        <taxon>Sphingobacteriaceae</taxon>
        <taxon>Paradesertivirga</taxon>
    </lineage>
</organism>
<dbReference type="Proteomes" id="UP001597387">
    <property type="component" value="Unassembled WGS sequence"/>
</dbReference>
<name>A0ABW4ZME1_9SPHI</name>
<evidence type="ECO:0000313" key="1">
    <source>
        <dbReference type="EMBL" id="MFD2163100.1"/>
    </source>
</evidence>
<reference evidence="2" key="1">
    <citation type="journal article" date="2019" name="Int. J. Syst. Evol. Microbiol.">
        <title>The Global Catalogue of Microorganisms (GCM) 10K type strain sequencing project: providing services to taxonomists for standard genome sequencing and annotation.</title>
        <authorList>
            <consortium name="The Broad Institute Genomics Platform"/>
            <consortium name="The Broad Institute Genome Sequencing Center for Infectious Disease"/>
            <person name="Wu L."/>
            <person name="Ma J."/>
        </authorList>
    </citation>
    <scope>NUCLEOTIDE SEQUENCE [LARGE SCALE GENOMIC DNA]</scope>
    <source>
        <strain evidence="2">KCTC 42217</strain>
    </source>
</reference>
<sequence>MKQHLPASLIGNYRYKVSGWPLATYGHHGICQHAANFAVRRRPA</sequence>
<protein>
    <submittedName>
        <fullName evidence="1">Uncharacterized protein</fullName>
    </submittedName>
</protein>
<comment type="caution">
    <text evidence="1">The sequence shown here is derived from an EMBL/GenBank/DDBJ whole genome shotgun (WGS) entry which is preliminary data.</text>
</comment>
<gene>
    <name evidence="1" type="ORF">ACFSJU_11910</name>
</gene>